<evidence type="ECO:0000256" key="1">
    <source>
        <dbReference type="SAM" id="Phobius"/>
    </source>
</evidence>
<name>A0A1I0JK79_9EURY</name>
<dbReference type="Proteomes" id="UP000291097">
    <property type="component" value="Unassembled WGS sequence"/>
</dbReference>
<dbReference type="EMBL" id="FOIC01000046">
    <property type="protein sequence ID" value="SEU10516.1"/>
    <property type="molecule type" value="Genomic_DNA"/>
</dbReference>
<keyword evidence="5" id="KW-1185">Reference proteome</keyword>
<evidence type="ECO:0000313" key="6">
    <source>
        <dbReference type="Proteomes" id="UP000291097"/>
    </source>
</evidence>
<accession>A0A1I0JK79</accession>
<proteinExistence type="predicted"/>
<dbReference type="EMBL" id="SHMP01000007">
    <property type="protein sequence ID" value="RZV06719.1"/>
    <property type="molecule type" value="Genomic_DNA"/>
</dbReference>
<feature type="transmembrane region" description="Helical" evidence="1">
    <location>
        <begin position="39"/>
        <end position="59"/>
    </location>
</feature>
<evidence type="ECO:0000313" key="5">
    <source>
        <dbReference type="Proteomes" id="UP000199320"/>
    </source>
</evidence>
<keyword evidence="1" id="KW-0812">Transmembrane</keyword>
<evidence type="ECO:0000313" key="3">
    <source>
        <dbReference type="EMBL" id="RZV06719.1"/>
    </source>
</evidence>
<dbReference type="AlphaFoldDB" id="A0A1I0JK79"/>
<dbReference type="EMBL" id="SHMP01000007">
    <property type="protein sequence ID" value="RZV06514.1"/>
    <property type="molecule type" value="Genomic_DNA"/>
</dbReference>
<keyword evidence="1" id="KW-0472">Membrane</keyword>
<organism evidence="4 5">
    <name type="scientific">Natrinema hispanicum</name>
    <dbReference type="NCBI Taxonomy" id="392421"/>
    <lineage>
        <taxon>Archaea</taxon>
        <taxon>Methanobacteriati</taxon>
        <taxon>Methanobacteriota</taxon>
        <taxon>Stenosarchaea group</taxon>
        <taxon>Halobacteria</taxon>
        <taxon>Halobacteriales</taxon>
        <taxon>Natrialbaceae</taxon>
        <taxon>Natrinema</taxon>
    </lineage>
</organism>
<dbReference type="Proteomes" id="UP000199320">
    <property type="component" value="Unassembled WGS sequence"/>
</dbReference>
<reference evidence="2 6" key="3">
    <citation type="submission" date="2019-02" db="EMBL/GenBank/DDBJ databases">
        <title>Genomic Encyclopedia of Archaeal and Bacterial Type Strains, Phase II (KMG-II): from individual species to whole genera.</title>
        <authorList>
            <person name="Goeker M."/>
        </authorList>
    </citation>
    <scope>NUCLEOTIDE SEQUENCE [LARGE SCALE GENOMIC DNA]</scope>
    <source>
        <strain evidence="2 6">DSM 18328</strain>
    </source>
</reference>
<evidence type="ECO:0000313" key="2">
    <source>
        <dbReference type="EMBL" id="RZV06514.1"/>
    </source>
</evidence>
<protein>
    <submittedName>
        <fullName evidence="4">Uncharacterized protein</fullName>
    </submittedName>
</protein>
<reference evidence="5" key="2">
    <citation type="submission" date="2016-10" db="EMBL/GenBank/DDBJ databases">
        <authorList>
            <person name="Varghese N."/>
            <person name="Submissions S."/>
        </authorList>
    </citation>
    <scope>NUCLEOTIDE SEQUENCE [LARGE SCALE GENOMIC DNA]</scope>
    <source>
        <strain evidence="5">CDM_6</strain>
    </source>
</reference>
<evidence type="ECO:0000313" key="4">
    <source>
        <dbReference type="EMBL" id="SEU10516.1"/>
    </source>
</evidence>
<gene>
    <name evidence="2" type="ORF">BDK88_3526</name>
    <name evidence="3" type="ORF">BDK88_3750</name>
    <name evidence="4" type="ORF">SAMN04488694_14613</name>
</gene>
<dbReference type="STRING" id="392421.SAMN04488694_14613"/>
<feature type="transmembrane region" description="Helical" evidence="1">
    <location>
        <begin position="7"/>
        <end position="27"/>
    </location>
</feature>
<reference evidence="4" key="1">
    <citation type="submission" date="2016-10" db="EMBL/GenBank/DDBJ databases">
        <authorList>
            <person name="de Groot N.N."/>
        </authorList>
    </citation>
    <scope>NUCLEOTIDE SEQUENCE [LARGE SCALE GENOMIC DNA]</scope>
    <source>
        <strain evidence="4">CDM_6</strain>
    </source>
</reference>
<sequence>MNSYPKFMLAATTGLLIGIPLWMAVLYPEMLSLRLFTSSVFWGIVASLLLVMLFGFWVGQRSEYT</sequence>
<keyword evidence="1" id="KW-1133">Transmembrane helix</keyword>